<accession>A0A0E9S6N0</accession>
<name>A0A0E9S6N0_ANGAN</name>
<proteinExistence type="predicted"/>
<dbReference type="AlphaFoldDB" id="A0A0E9S6N0"/>
<sequence>MAAHCAPVISLYKTCDCGSHLRRLFYRH</sequence>
<evidence type="ECO:0000313" key="1">
    <source>
        <dbReference type="EMBL" id="JAH37089.1"/>
    </source>
</evidence>
<reference evidence="1" key="1">
    <citation type="submission" date="2014-11" db="EMBL/GenBank/DDBJ databases">
        <authorList>
            <person name="Amaro Gonzalez C."/>
        </authorList>
    </citation>
    <scope>NUCLEOTIDE SEQUENCE</scope>
</reference>
<protein>
    <submittedName>
        <fullName evidence="1">Uncharacterized protein</fullName>
    </submittedName>
</protein>
<dbReference type="EMBL" id="GBXM01071488">
    <property type="protein sequence ID" value="JAH37089.1"/>
    <property type="molecule type" value="Transcribed_RNA"/>
</dbReference>
<organism evidence="1">
    <name type="scientific">Anguilla anguilla</name>
    <name type="common">European freshwater eel</name>
    <name type="synonym">Muraena anguilla</name>
    <dbReference type="NCBI Taxonomy" id="7936"/>
    <lineage>
        <taxon>Eukaryota</taxon>
        <taxon>Metazoa</taxon>
        <taxon>Chordata</taxon>
        <taxon>Craniata</taxon>
        <taxon>Vertebrata</taxon>
        <taxon>Euteleostomi</taxon>
        <taxon>Actinopterygii</taxon>
        <taxon>Neopterygii</taxon>
        <taxon>Teleostei</taxon>
        <taxon>Anguilliformes</taxon>
        <taxon>Anguillidae</taxon>
        <taxon>Anguilla</taxon>
    </lineage>
</organism>
<reference evidence="1" key="2">
    <citation type="journal article" date="2015" name="Fish Shellfish Immunol.">
        <title>Early steps in the European eel (Anguilla anguilla)-Vibrio vulnificus interaction in the gills: Role of the RtxA13 toxin.</title>
        <authorList>
            <person name="Callol A."/>
            <person name="Pajuelo D."/>
            <person name="Ebbesson L."/>
            <person name="Teles M."/>
            <person name="MacKenzie S."/>
            <person name="Amaro C."/>
        </authorList>
    </citation>
    <scope>NUCLEOTIDE SEQUENCE</scope>
</reference>